<reference evidence="3 4" key="1">
    <citation type="submission" date="2022-11" db="EMBL/GenBank/DDBJ databases">
        <authorList>
            <person name="Siebert D."/>
            <person name="Busche T."/>
            <person name="Saydam E."/>
            <person name="Kalinowski J."/>
            <person name="Ruckert C."/>
            <person name="Blombach B."/>
        </authorList>
    </citation>
    <scope>NUCLEOTIDE SEQUENCE [LARGE SCALE GENOMIC DNA]</scope>
    <source>
        <strain evidence="3 4">DSM 1083</strain>
    </source>
</reference>
<dbReference type="PANTHER" id="PTHR12901:SF10">
    <property type="entry name" value="COENZYME Q-BINDING PROTEIN COQ10, MITOCHONDRIAL"/>
    <property type="match status" value="1"/>
</dbReference>
<feature type="domain" description="Coenzyme Q-binding protein COQ10 START" evidence="2">
    <location>
        <begin position="10"/>
        <end position="141"/>
    </location>
</feature>
<dbReference type="EMBL" id="CP113162">
    <property type="protein sequence ID" value="WEF50227.1"/>
    <property type="molecule type" value="Genomic_DNA"/>
</dbReference>
<evidence type="ECO:0000313" key="4">
    <source>
        <dbReference type="Proteomes" id="UP001213907"/>
    </source>
</evidence>
<dbReference type="SUPFAM" id="SSF55961">
    <property type="entry name" value="Bet v1-like"/>
    <property type="match status" value="1"/>
</dbReference>
<organism evidence="3 4">
    <name type="scientific">Afipia carboxydohydrogena</name>
    <name type="common">Pseudomonas carboxydohydrogena</name>
    <dbReference type="NCBI Taxonomy" id="290"/>
    <lineage>
        <taxon>Bacteria</taxon>
        <taxon>Pseudomonadati</taxon>
        <taxon>Pseudomonadota</taxon>
        <taxon>Alphaproteobacteria</taxon>
        <taxon>Hyphomicrobiales</taxon>
        <taxon>Nitrobacteraceae</taxon>
        <taxon>Afipia</taxon>
    </lineage>
</organism>
<evidence type="ECO:0000313" key="3">
    <source>
        <dbReference type="EMBL" id="WEF50227.1"/>
    </source>
</evidence>
<dbReference type="InterPro" id="IPR005031">
    <property type="entry name" value="COQ10_START"/>
</dbReference>
<comment type="similarity">
    <text evidence="1">Belongs to the ribosome association toxin RatA family.</text>
</comment>
<proteinExistence type="inferred from homology"/>
<evidence type="ECO:0000259" key="2">
    <source>
        <dbReference type="Pfam" id="PF03364"/>
    </source>
</evidence>
<dbReference type="Proteomes" id="UP001213907">
    <property type="component" value="Chromosome"/>
</dbReference>
<dbReference type="Gene3D" id="3.30.530.20">
    <property type="match status" value="1"/>
</dbReference>
<evidence type="ECO:0000256" key="1">
    <source>
        <dbReference type="ARBA" id="ARBA00008918"/>
    </source>
</evidence>
<dbReference type="Pfam" id="PF03364">
    <property type="entry name" value="Polyketide_cyc"/>
    <property type="match status" value="1"/>
</dbReference>
<accession>A0ABY8BJV1</accession>
<dbReference type="RefSeq" id="WP_420833316.1">
    <property type="nucleotide sequence ID" value="NZ_BAABDX010000002.1"/>
</dbReference>
<protein>
    <submittedName>
        <fullName evidence="3">Type II toxin-antitoxin system RatA family toxin</fullName>
    </submittedName>
</protein>
<dbReference type="InterPro" id="IPR023393">
    <property type="entry name" value="START-like_dom_sf"/>
</dbReference>
<dbReference type="CDD" id="cd07813">
    <property type="entry name" value="COQ10p_like"/>
    <property type="match status" value="1"/>
</dbReference>
<name>A0ABY8BJV1_AFICR</name>
<sequence length="155" mass="17912">MPQFSNKRRVRHSASQMFDLVADVERYPQFVPLCQSLKVRQRTQNPDGTETIVADMGVSFQLVRENFTSRVTLDRANLKIMVEYLKGPFSRLQNRWTFEPKSEDACDVNFFIAYEFRSRMLAVLMGAMFDAAFQKFASAFEKRADAVYGMPRASV</sequence>
<keyword evidence="4" id="KW-1185">Reference proteome</keyword>
<dbReference type="InterPro" id="IPR044996">
    <property type="entry name" value="COQ10-like"/>
</dbReference>
<gene>
    <name evidence="3" type="ORF">AFIC_001754</name>
</gene>
<dbReference type="PANTHER" id="PTHR12901">
    <property type="entry name" value="SPERM PROTEIN HOMOLOG"/>
    <property type="match status" value="1"/>
</dbReference>